<dbReference type="RefSeq" id="XP_062639310.1">
    <property type="nucleotide sequence ID" value="XM_062776480.1"/>
</dbReference>
<dbReference type="PANTHER" id="PTHR42748:SF11">
    <property type="entry name" value="NMRA-LIKE DOMAIN-CONTAINING PROTEIN"/>
    <property type="match status" value="1"/>
</dbReference>
<evidence type="ECO:0000256" key="2">
    <source>
        <dbReference type="ARBA" id="ARBA00022857"/>
    </source>
</evidence>
<reference evidence="4" key="2">
    <citation type="submission" date="2023-05" db="EMBL/GenBank/DDBJ databases">
        <authorList>
            <consortium name="Lawrence Berkeley National Laboratory"/>
            <person name="Steindorff A."/>
            <person name="Hensen N."/>
            <person name="Bonometti L."/>
            <person name="Westerberg I."/>
            <person name="Brannstrom I.O."/>
            <person name="Guillou S."/>
            <person name="Cros-Aarteil S."/>
            <person name="Calhoun S."/>
            <person name="Haridas S."/>
            <person name="Kuo A."/>
            <person name="Mondo S."/>
            <person name="Pangilinan J."/>
            <person name="Riley R."/>
            <person name="Labutti K."/>
            <person name="Andreopoulos B."/>
            <person name="Lipzen A."/>
            <person name="Chen C."/>
            <person name="Yanf M."/>
            <person name="Daum C."/>
            <person name="Ng V."/>
            <person name="Clum A."/>
            <person name="Ohm R."/>
            <person name="Martin F."/>
            <person name="Silar P."/>
            <person name="Natvig D."/>
            <person name="Lalanne C."/>
            <person name="Gautier V."/>
            <person name="Ament-Velasquez S.L."/>
            <person name="Kruys A."/>
            <person name="Hutchinson M.I."/>
            <person name="Powell A.J."/>
            <person name="Barry K."/>
            <person name="Miller A.N."/>
            <person name="Grigoriev I.V."/>
            <person name="Debuchy R."/>
            <person name="Gladieux P."/>
            <person name="Thoren M.H."/>
            <person name="Johannesson H."/>
        </authorList>
    </citation>
    <scope>NUCLEOTIDE SEQUENCE</scope>
    <source>
        <strain evidence="4">CBS 141.50</strain>
    </source>
</reference>
<name>A0AAN6V7M0_9PEZI</name>
<reference evidence="4" key="1">
    <citation type="journal article" date="2023" name="Mol. Phylogenet. Evol.">
        <title>Genome-scale phylogeny and comparative genomics of the fungal order Sordariales.</title>
        <authorList>
            <person name="Hensen N."/>
            <person name="Bonometti L."/>
            <person name="Westerberg I."/>
            <person name="Brannstrom I.O."/>
            <person name="Guillou S."/>
            <person name="Cros-Aarteil S."/>
            <person name="Calhoun S."/>
            <person name="Haridas S."/>
            <person name="Kuo A."/>
            <person name="Mondo S."/>
            <person name="Pangilinan J."/>
            <person name="Riley R."/>
            <person name="LaButti K."/>
            <person name="Andreopoulos B."/>
            <person name="Lipzen A."/>
            <person name="Chen C."/>
            <person name="Yan M."/>
            <person name="Daum C."/>
            <person name="Ng V."/>
            <person name="Clum A."/>
            <person name="Steindorff A."/>
            <person name="Ohm R.A."/>
            <person name="Martin F."/>
            <person name="Silar P."/>
            <person name="Natvig D.O."/>
            <person name="Lalanne C."/>
            <person name="Gautier V."/>
            <person name="Ament-Velasquez S.L."/>
            <person name="Kruys A."/>
            <person name="Hutchinson M.I."/>
            <person name="Powell A.J."/>
            <person name="Barry K."/>
            <person name="Miller A.N."/>
            <person name="Grigoriev I.V."/>
            <person name="Debuchy R."/>
            <person name="Gladieux P."/>
            <person name="Hiltunen Thoren M."/>
            <person name="Johannesson H."/>
        </authorList>
    </citation>
    <scope>NUCLEOTIDE SEQUENCE</scope>
    <source>
        <strain evidence="4">CBS 141.50</strain>
    </source>
</reference>
<proteinExistence type="inferred from homology"/>
<dbReference type="GO" id="GO:0005634">
    <property type="term" value="C:nucleus"/>
    <property type="evidence" value="ECO:0007669"/>
    <property type="project" value="TreeGrafter"/>
</dbReference>
<evidence type="ECO:0000313" key="4">
    <source>
        <dbReference type="EMBL" id="KAK4145939.1"/>
    </source>
</evidence>
<accession>A0AAN6V7M0</accession>
<dbReference type="AlphaFoldDB" id="A0AAN6V7M0"/>
<keyword evidence="5" id="KW-1185">Reference proteome</keyword>
<comment type="similarity">
    <text evidence="1">Belongs to the NmrA-type oxidoreductase family.</text>
</comment>
<dbReference type="Gene3D" id="3.40.50.720">
    <property type="entry name" value="NAD(P)-binding Rossmann-like Domain"/>
    <property type="match status" value="1"/>
</dbReference>
<organism evidence="4 5">
    <name type="scientific">Dichotomopilus funicola</name>
    <dbReference type="NCBI Taxonomy" id="1934379"/>
    <lineage>
        <taxon>Eukaryota</taxon>
        <taxon>Fungi</taxon>
        <taxon>Dikarya</taxon>
        <taxon>Ascomycota</taxon>
        <taxon>Pezizomycotina</taxon>
        <taxon>Sordariomycetes</taxon>
        <taxon>Sordariomycetidae</taxon>
        <taxon>Sordariales</taxon>
        <taxon>Chaetomiaceae</taxon>
        <taxon>Dichotomopilus</taxon>
    </lineage>
</organism>
<dbReference type="InterPro" id="IPR051164">
    <property type="entry name" value="NmrA-like_oxidored"/>
</dbReference>
<comment type="caution">
    <text evidence="4">The sequence shown here is derived from an EMBL/GenBank/DDBJ whole genome shotgun (WGS) entry which is preliminary data.</text>
</comment>
<keyword evidence="2" id="KW-0521">NADP</keyword>
<protein>
    <recommendedName>
        <fullName evidence="3">NmrA-like domain-containing protein</fullName>
    </recommendedName>
</protein>
<evidence type="ECO:0000313" key="5">
    <source>
        <dbReference type="Proteomes" id="UP001302676"/>
    </source>
</evidence>
<dbReference type="EMBL" id="MU853564">
    <property type="protein sequence ID" value="KAK4145939.1"/>
    <property type="molecule type" value="Genomic_DNA"/>
</dbReference>
<dbReference type="Gene3D" id="3.90.25.10">
    <property type="entry name" value="UDP-galactose 4-epimerase, domain 1"/>
    <property type="match status" value="1"/>
</dbReference>
<evidence type="ECO:0000256" key="1">
    <source>
        <dbReference type="ARBA" id="ARBA00006328"/>
    </source>
</evidence>
<dbReference type="SUPFAM" id="SSF51735">
    <property type="entry name" value="NAD(P)-binding Rossmann-fold domains"/>
    <property type="match status" value="1"/>
</dbReference>
<dbReference type="GeneID" id="87813093"/>
<gene>
    <name evidence="4" type="ORF">C8A04DRAFT_10144</name>
</gene>
<dbReference type="PANTHER" id="PTHR42748">
    <property type="entry name" value="NITROGEN METABOLITE REPRESSION PROTEIN NMRA FAMILY MEMBER"/>
    <property type="match status" value="1"/>
</dbReference>
<sequence length="312" mass="34239">MSKILVVLGATGQQGGSVAQFVFSHPDLSTRFRVRGVTRDPRQPAAAALRAKGAEIAQANLDDPESLRTAFIGAHTVFISTVTTYHSETKEREVRQGKAAADAAVAEGAQYIIYSTEVHSEVISEGKLCVPAFDARGEVEAYIRSLPIKSAFVATGSFMQNFAGGGMSPRMVGTKLPGVYTMANMCPRDRRYPWLDVVGDMGKFVGAILVEPDRFEGKRLYAASGMHSFAELAEKLTKHTERKVRYVQITDEQFAGFLPPSARGPVVKMFKFCTEYGYYGPQTESLVEEMRELIPYKLTTLDEFIAANITLA</sequence>
<evidence type="ECO:0000259" key="3">
    <source>
        <dbReference type="Pfam" id="PF05368"/>
    </source>
</evidence>
<dbReference type="InterPro" id="IPR036291">
    <property type="entry name" value="NAD(P)-bd_dom_sf"/>
</dbReference>
<feature type="domain" description="NmrA-like" evidence="3">
    <location>
        <begin position="2"/>
        <end position="305"/>
    </location>
</feature>
<dbReference type="Pfam" id="PF05368">
    <property type="entry name" value="NmrA"/>
    <property type="match status" value="1"/>
</dbReference>
<dbReference type="InterPro" id="IPR008030">
    <property type="entry name" value="NmrA-like"/>
</dbReference>
<dbReference type="Proteomes" id="UP001302676">
    <property type="component" value="Unassembled WGS sequence"/>
</dbReference>